<dbReference type="AlphaFoldDB" id="A0A2P5C2B8"/>
<accession>A0A2P5C2B8</accession>
<protein>
    <submittedName>
        <fullName evidence="1">Uncharacterized protein</fullName>
    </submittedName>
</protein>
<sequence length="59" mass="6358">MINLVTVTGLGHAKPRGTAPSHAKIGITLPLPFCASQMVLVVPPAVVLSLRNDPFYYKR</sequence>
<proteinExistence type="predicted"/>
<organism evidence="1 2">
    <name type="scientific">Parasponia andersonii</name>
    <name type="common">Sponia andersonii</name>
    <dbReference type="NCBI Taxonomy" id="3476"/>
    <lineage>
        <taxon>Eukaryota</taxon>
        <taxon>Viridiplantae</taxon>
        <taxon>Streptophyta</taxon>
        <taxon>Embryophyta</taxon>
        <taxon>Tracheophyta</taxon>
        <taxon>Spermatophyta</taxon>
        <taxon>Magnoliopsida</taxon>
        <taxon>eudicotyledons</taxon>
        <taxon>Gunneridae</taxon>
        <taxon>Pentapetalae</taxon>
        <taxon>rosids</taxon>
        <taxon>fabids</taxon>
        <taxon>Rosales</taxon>
        <taxon>Cannabaceae</taxon>
        <taxon>Parasponia</taxon>
    </lineage>
</organism>
<dbReference type="EMBL" id="JXTB01000186">
    <property type="protein sequence ID" value="PON55166.1"/>
    <property type="molecule type" value="Genomic_DNA"/>
</dbReference>
<reference evidence="2" key="1">
    <citation type="submission" date="2016-06" db="EMBL/GenBank/DDBJ databases">
        <title>Parallel loss of symbiosis genes in relatives of nitrogen-fixing non-legume Parasponia.</title>
        <authorList>
            <person name="Van Velzen R."/>
            <person name="Holmer R."/>
            <person name="Bu F."/>
            <person name="Rutten L."/>
            <person name="Van Zeijl A."/>
            <person name="Liu W."/>
            <person name="Santuari L."/>
            <person name="Cao Q."/>
            <person name="Sharma T."/>
            <person name="Shen D."/>
            <person name="Roswanjaya Y."/>
            <person name="Wardhani T."/>
            <person name="Kalhor M.S."/>
            <person name="Jansen J."/>
            <person name="Van den Hoogen J."/>
            <person name="Gungor B."/>
            <person name="Hartog M."/>
            <person name="Hontelez J."/>
            <person name="Verver J."/>
            <person name="Yang W.-C."/>
            <person name="Schijlen E."/>
            <person name="Repin R."/>
            <person name="Schilthuizen M."/>
            <person name="Schranz E."/>
            <person name="Heidstra R."/>
            <person name="Miyata K."/>
            <person name="Fedorova E."/>
            <person name="Kohlen W."/>
            <person name="Bisseling T."/>
            <person name="Smit S."/>
            <person name="Geurts R."/>
        </authorList>
    </citation>
    <scope>NUCLEOTIDE SEQUENCE [LARGE SCALE GENOMIC DNA]</scope>
    <source>
        <strain evidence="2">cv. WU1-14</strain>
    </source>
</reference>
<evidence type="ECO:0000313" key="2">
    <source>
        <dbReference type="Proteomes" id="UP000237105"/>
    </source>
</evidence>
<keyword evidence="2" id="KW-1185">Reference proteome</keyword>
<dbReference type="OrthoDB" id="10316211at2759"/>
<evidence type="ECO:0000313" key="1">
    <source>
        <dbReference type="EMBL" id="PON55166.1"/>
    </source>
</evidence>
<comment type="caution">
    <text evidence="1">The sequence shown here is derived from an EMBL/GenBank/DDBJ whole genome shotgun (WGS) entry which is preliminary data.</text>
</comment>
<name>A0A2P5C2B8_PARAD</name>
<dbReference type="Proteomes" id="UP000237105">
    <property type="component" value="Unassembled WGS sequence"/>
</dbReference>
<gene>
    <name evidence="1" type="ORF">PanWU01x14_190940</name>
</gene>